<name>A0ABY6Z4K4_9BACL</name>
<dbReference type="PANTHER" id="PTHR34773">
    <property type="entry name" value="FLAGELLAR SECRETION CHAPERONE FLIS"/>
    <property type="match status" value="1"/>
</dbReference>
<organism evidence="7 8">
    <name type="scientific">Alicyclobacillus dauci</name>
    <dbReference type="NCBI Taxonomy" id="1475485"/>
    <lineage>
        <taxon>Bacteria</taxon>
        <taxon>Bacillati</taxon>
        <taxon>Bacillota</taxon>
        <taxon>Bacilli</taxon>
        <taxon>Bacillales</taxon>
        <taxon>Alicyclobacillaceae</taxon>
        <taxon>Alicyclobacillus</taxon>
    </lineage>
</organism>
<protein>
    <recommendedName>
        <fullName evidence="6">Flagellar secretion chaperone FliS</fullName>
    </recommendedName>
</protein>
<evidence type="ECO:0000313" key="7">
    <source>
        <dbReference type="EMBL" id="WAH37690.1"/>
    </source>
</evidence>
<accession>A0ABY6Z4K4</accession>
<dbReference type="InterPro" id="IPR003713">
    <property type="entry name" value="FliS"/>
</dbReference>
<keyword evidence="7" id="KW-0969">Cilium</keyword>
<evidence type="ECO:0000313" key="8">
    <source>
        <dbReference type="Proteomes" id="UP001164803"/>
    </source>
</evidence>
<dbReference type="RefSeq" id="WP_268045207.1">
    <property type="nucleotide sequence ID" value="NZ_CP104064.1"/>
</dbReference>
<dbReference type="InterPro" id="IPR036584">
    <property type="entry name" value="FliS_sf"/>
</dbReference>
<evidence type="ECO:0000256" key="5">
    <source>
        <dbReference type="ARBA" id="ARBA00023186"/>
    </source>
</evidence>
<comment type="subcellular location">
    <subcellularLocation>
        <location evidence="1 6">Cytoplasm</location>
        <location evidence="1 6">Cytosol</location>
    </subcellularLocation>
</comment>
<evidence type="ECO:0000256" key="2">
    <source>
        <dbReference type="ARBA" id="ARBA00008787"/>
    </source>
</evidence>
<dbReference type="Gene3D" id="1.20.120.340">
    <property type="entry name" value="Flagellar protein FliS"/>
    <property type="match status" value="1"/>
</dbReference>
<keyword evidence="7" id="KW-0282">Flagellum</keyword>
<dbReference type="NCBIfam" id="TIGR00208">
    <property type="entry name" value="fliS"/>
    <property type="match status" value="1"/>
</dbReference>
<dbReference type="EMBL" id="CP104064">
    <property type="protein sequence ID" value="WAH37690.1"/>
    <property type="molecule type" value="Genomic_DNA"/>
</dbReference>
<evidence type="ECO:0000256" key="1">
    <source>
        <dbReference type="ARBA" id="ARBA00004514"/>
    </source>
</evidence>
<keyword evidence="4 6" id="KW-1005">Bacterial flagellum biogenesis</keyword>
<dbReference type="CDD" id="cd16098">
    <property type="entry name" value="FliS"/>
    <property type="match status" value="1"/>
</dbReference>
<keyword evidence="8" id="KW-1185">Reference proteome</keyword>
<dbReference type="PANTHER" id="PTHR34773:SF1">
    <property type="entry name" value="FLAGELLAR SECRETION CHAPERONE FLIS"/>
    <property type="match status" value="1"/>
</dbReference>
<evidence type="ECO:0000256" key="4">
    <source>
        <dbReference type="ARBA" id="ARBA00022795"/>
    </source>
</evidence>
<dbReference type="Pfam" id="PF02561">
    <property type="entry name" value="FliS"/>
    <property type="match status" value="1"/>
</dbReference>
<evidence type="ECO:0000256" key="6">
    <source>
        <dbReference type="PIRNR" id="PIRNR039090"/>
    </source>
</evidence>
<gene>
    <name evidence="7" type="primary">fliS</name>
    <name evidence="7" type="ORF">NZD86_04035</name>
</gene>
<keyword evidence="5" id="KW-0143">Chaperone</keyword>
<keyword evidence="7" id="KW-0966">Cell projection</keyword>
<comment type="similarity">
    <text evidence="2 6">Belongs to the FliS family.</text>
</comment>
<sequence>MSFANRASSMYRNYSVQTASQPKLVVMLYDGWLSALSIAKQAIMDKKVELAHCQLTKAQSIVQLLSGTLDMQYEISKQLEALYDFFYRQLVQANIEKSTVIIDEQISIVKELRDGWDEAVKQLADPTIGGVV</sequence>
<keyword evidence="3 6" id="KW-0963">Cytoplasm</keyword>
<evidence type="ECO:0000256" key="3">
    <source>
        <dbReference type="ARBA" id="ARBA00022490"/>
    </source>
</evidence>
<proteinExistence type="inferred from homology"/>
<dbReference type="SUPFAM" id="SSF101116">
    <property type="entry name" value="Flagellar export chaperone FliS"/>
    <property type="match status" value="1"/>
</dbReference>
<reference evidence="7" key="1">
    <citation type="submission" date="2022-08" db="EMBL/GenBank/DDBJ databases">
        <title>Alicyclobacillus dauci DSM2870, complete genome.</title>
        <authorList>
            <person name="Wang Q."/>
            <person name="Cai R."/>
            <person name="Wang Z."/>
        </authorList>
    </citation>
    <scope>NUCLEOTIDE SEQUENCE</scope>
    <source>
        <strain evidence="7">DSM 28700</strain>
    </source>
</reference>
<dbReference type="PIRSF" id="PIRSF039090">
    <property type="entry name" value="Flis"/>
    <property type="match status" value="1"/>
</dbReference>
<dbReference type="Proteomes" id="UP001164803">
    <property type="component" value="Chromosome"/>
</dbReference>